<evidence type="ECO:0000313" key="4">
    <source>
        <dbReference type="Proteomes" id="UP000019132"/>
    </source>
</evidence>
<dbReference type="EMBL" id="GL376564">
    <property type="status" value="NOT_ANNOTATED_CDS"/>
    <property type="molecule type" value="Genomic_DNA"/>
</dbReference>
<reference evidence="4" key="1">
    <citation type="journal article" date="2010" name="Genome Biol.">
        <title>Genome sequence of the necrotrophic plant pathogen Pythium ultimum reveals original pathogenicity mechanisms and effector repertoire.</title>
        <authorList>
            <person name="Levesque C.A."/>
            <person name="Brouwer H."/>
            <person name="Cano L."/>
            <person name="Hamilton J.P."/>
            <person name="Holt C."/>
            <person name="Huitema E."/>
            <person name="Raffaele S."/>
            <person name="Robideau G.P."/>
            <person name="Thines M."/>
            <person name="Win J."/>
            <person name="Zerillo M.M."/>
            <person name="Beakes G.W."/>
            <person name="Boore J.L."/>
            <person name="Busam D."/>
            <person name="Dumas B."/>
            <person name="Ferriera S."/>
            <person name="Fuerstenberg S.I."/>
            <person name="Gachon C.M."/>
            <person name="Gaulin E."/>
            <person name="Govers F."/>
            <person name="Grenville-Briggs L."/>
            <person name="Horner N."/>
            <person name="Hostetler J."/>
            <person name="Jiang R.H."/>
            <person name="Johnson J."/>
            <person name="Krajaejun T."/>
            <person name="Lin H."/>
            <person name="Meijer H.J."/>
            <person name="Moore B."/>
            <person name="Morris P."/>
            <person name="Phuntmart V."/>
            <person name="Puiu D."/>
            <person name="Shetty J."/>
            <person name="Stajich J.E."/>
            <person name="Tripathy S."/>
            <person name="Wawra S."/>
            <person name="van West P."/>
            <person name="Whitty B.R."/>
            <person name="Coutinho P.M."/>
            <person name="Henrissat B."/>
            <person name="Martin F."/>
            <person name="Thomas P.D."/>
            <person name="Tyler B.M."/>
            <person name="De Vries R.P."/>
            <person name="Kamoun S."/>
            <person name="Yandell M."/>
            <person name="Tisserat N."/>
            <person name="Buell C.R."/>
        </authorList>
    </citation>
    <scope>NUCLEOTIDE SEQUENCE</scope>
    <source>
        <strain evidence="4">DAOM:BR144</strain>
    </source>
</reference>
<dbReference type="VEuPathDB" id="FungiDB:PYU1_G004991"/>
<reference evidence="4" key="2">
    <citation type="submission" date="2010-04" db="EMBL/GenBank/DDBJ databases">
        <authorList>
            <person name="Buell R."/>
            <person name="Hamilton J."/>
            <person name="Hostetler J."/>
        </authorList>
    </citation>
    <scope>NUCLEOTIDE SEQUENCE [LARGE SCALE GENOMIC DNA]</scope>
    <source>
        <strain evidence="4">DAOM:BR144</strain>
    </source>
</reference>
<dbReference type="InterPro" id="IPR056866">
    <property type="entry name" value="Znf_WRKY19"/>
</dbReference>
<keyword evidence="4" id="KW-1185">Reference proteome</keyword>
<feature type="region of interest" description="Disordered" evidence="1">
    <location>
        <begin position="282"/>
        <end position="310"/>
    </location>
</feature>
<dbReference type="EnsemblProtists" id="PYU1_T005002">
    <property type="protein sequence ID" value="PYU1_T005002"/>
    <property type="gene ID" value="PYU1_G004991"/>
</dbReference>
<sequence>MFRAAPLGVVMPLHHASNMHTFNYHDHQAPAQTQLHARLNIGPEDDDVFRQLWYEPEHDDHPLQLRMSGGSIVAHVNEDDQDDQDDDDKDVEVPPSSTNSLLLEPLELPPSSTASTGSLSLMQTLKDAFLNYSPKSPVASTSSLFESKAPSLSASVSKQASCFDPHSTSRSGFYDHEQPMMPVMPLRNQEYHQQGNGHAMANGASMNAVLGIHNAPWMLNTNEVMNSYHQQQRSMNLPSTATSMRQLLMSATAPSTLLANMENASATSPLWISTSMLMTPTSQFPAPELGRKISNKKSKARRPAKTPARGASALMVSLADKTAAQQHLMNSPIVTSRGNPNDYMPMTPESGSEKNSKGKKCVEPGCARRAQSNSRCKAHGGGARCQYTGPGGCTRSSQGGGYCRAHGGGKRCEYPGCLRGQQRKGRCYVHGGIRKCQMGDCEKKDRGNGFCISHGGGKRCEHPGCSRAVRRGLLCQLHEIAH</sequence>
<dbReference type="Proteomes" id="UP000019132">
    <property type="component" value="Unassembled WGS sequence"/>
</dbReference>
<feature type="compositionally biased region" description="Acidic residues" evidence="1">
    <location>
        <begin position="79"/>
        <end position="90"/>
    </location>
</feature>
<dbReference type="InParanoid" id="K3WJ60"/>
<protein>
    <recommendedName>
        <fullName evidence="2">WRKY19-like zinc finger domain-containing protein</fullName>
    </recommendedName>
</protein>
<dbReference type="Pfam" id="PF24906">
    <property type="entry name" value="Zf_WRKY19"/>
    <property type="match status" value="1"/>
</dbReference>
<reference evidence="3" key="3">
    <citation type="submission" date="2015-02" db="UniProtKB">
        <authorList>
            <consortium name="EnsemblProtists"/>
        </authorList>
    </citation>
    <scope>IDENTIFICATION</scope>
    <source>
        <strain evidence="3">DAOM BR144</strain>
    </source>
</reference>
<dbReference type="STRING" id="431595.K3WJ60"/>
<name>K3WJ60_GLOUD</name>
<dbReference type="PANTHER" id="PTHR31827:SF1">
    <property type="entry name" value="EMB|CAB89363.1"/>
    <property type="match status" value="1"/>
</dbReference>
<evidence type="ECO:0000256" key="1">
    <source>
        <dbReference type="SAM" id="MobiDB-lite"/>
    </source>
</evidence>
<feature type="domain" description="WRKY19-like zinc finger" evidence="2">
    <location>
        <begin position="434"/>
        <end position="456"/>
    </location>
</feature>
<evidence type="ECO:0000259" key="2">
    <source>
        <dbReference type="Pfam" id="PF24906"/>
    </source>
</evidence>
<accession>K3WJ60</accession>
<dbReference type="AlphaFoldDB" id="K3WJ60"/>
<feature type="region of interest" description="Disordered" evidence="1">
    <location>
        <begin position="77"/>
        <end position="116"/>
    </location>
</feature>
<feature type="compositionally biased region" description="Low complexity" evidence="1">
    <location>
        <begin position="94"/>
        <end position="113"/>
    </location>
</feature>
<dbReference type="HOGENOM" id="CLU_538062_0_0_1"/>
<proteinExistence type="predicted"/>
<organism evidence="3 4">
    <name type="scientific">Globisporangium ultimum (strain ATCC 200006 / CBS 805.95 / DAOM BR144)</name>
    <name type="common">Pythium ultimum</name>
    <dbReference type="NCBI Taxonomy" id="431595"/>
    <lineage>
        <taxon>Eukaryota</taxon>
        <taxon>Sar</taxon>
        <taxon>Stramenopiles</taxon>
        <taxon>Oomycota</taxon>
        <taxon>Peronosporomycetes</taxon>
        <taxon>Pythiales</taxon>
        <taxon>Pythiaceae</taxon>
        <taxon>Globisporangium</taxon>
    </lineage>
</organism>
<dbReference type="eggNOG" id="ENOG502RYHM">
    <property type="taxonomic scope" value="Eukaryota"/>
</dbReference>
<evidence type="ECO:0000313" key="3">
    <source>
        <dbReference type="EnsemblProtists" id="PYU1_T005002"/>
    </source>
</evidence>
<dbReference type="PANTHER" id="PTHR31827">
    <property type="entry name" value="EMB|CAB89363.1"/>
    <property type="match status" value="1"/>
</dbReference>
<feature type="compositionally biased region" description="Basic residues" evidence="1">
    <location>
        <begin position="293"/>
        <end position="304"/>
    </location>
</feature>